<dbReference type="InterPro" id="IPR005625">
    <property type="entry name" value="PepSY-ass_TM"/>
</dbReference>
<dbReference type="Proteomes" id="UP000681425">
    <property type="component" value="Chromosome"/>
</dbReference>
<dbReference type="AlphaFoldDB" id="A0A975KBY3"/>
<feature type="transmembrane region" description="Helical" evidence="1">
    <location>
        <begin position="194"/>
        <end position="212"/>
    </location>
</feature>
<name>A0A975KBY3_9SPHN</name>
<feature type="transmembrane region" description="Helical" evidence="1">
    <location>
        <begin position="133"/>
        <end position="162"/>
    </location>
</feature>
<evidence type="ECO:0000313" key="3">
    <source>
        <dbReference type="Proteomes" id="UP000681425"/>
    </source>
</evidence>
<proteinExistence type="predicted"/>
<dbReference type="PANTHER" id="PTHR34219">
    <property type="entry name" value="IRON-REGULATED INNER MEMBRANE PROTEIN-RELATED"/>
    <property type="match status" value="1"/>
</dbReference>
<dbReference type="Pfam" id="PF03929">
    <property type="entry name" value="PepSY_TM"/>
    <property type="match status" value="1"/>
</dbReference>
<organism evidence="2 3">
    <name type="scientific">Sphingobium phenoxybenzoativorans</name>
    <dbReference type="NCBI Taxonomy" id="1592790"/>
    <lineage>
        <taxon>Bacteria</taxon>
        <taxon>Pseudomonadati</taxon>
        <taxon>Pseudomonadota</taxon>
        <taxon>Alphaproteobacteria</taxon>
        <taxon>Sphingomonadales</taxon>
        <taxon>Sphingomonadaceae</taxon>
        <taxon>Sphingobium</taxon>
    </lineage>
</organism>
<dbReference type="EMBL" id="CP073910">
    <property type="protein sequence ID" value="QUT08149.1"/>
    <property type="molecule type" value="Genomic_DNA"/>
</dbReference>
<dbReference type="KEGG" id="spph:KFK14_06710"/>
<keyword evidence="1" id="KW-0472">Membrane</keyword>
<accession>A0A975KBY3</accession>
<evidence type="ECO:0000313" key="2">
    <source>
        <dbReference type="EMBL" id="QUT08149.1"/>
    </source>
</evidence>
<dbReference type="PANTHER" id="PTHR34219:SF1">
    <property type="entry name" value="PEPSY DOMAIN-CONTAINING PROTEIN"/>
    <property type="match status" value="1"/>
</dbReference>
<reference evidence="2" key="1">
    <citation type="submission" date="2021-04" db="EMBL/GenBank/DDBJ databases">
        <title>Isolation of p-tert-butylphenol degrading bacteria Sphingobium phenoxybenzoativorans Tas13 from active sludge.</title>
        <authorList>
            <person name="Li Y."/>
        </authorList>
    </citation>
    <scope>NUCLEOTIDE SEQUENCE</scope>
    <source>
        <strain evidence="2">Tas13</strain>
    </source>
</reference>
<sequence length="451" mass="48801">MREENLYRTVWRWHFYAGLFCVPFILWLSATGGLYLFKPQIEAMIDRPYAGLQYTGPLASPSAQAGAAMAAVPGSVLHRFVLSDRIDQATQIVVGKGAEETRVYIHPQTLAILNSVGEEDRLMRLVFRLHGELMAGAAGSLIVELAASWAIIMLLTGLFLWWPRSGAGLAGTVYPRLRRGKAAFWRDLHAVTGIWISLLAIFLILTGLPWANNWGNYLKAVRGMAASYSEKQDWSAGSAADARDRAALDRGARMMMGEHAEHGGMVMAHAAGPLGALDLIVPRAQALGLAGPVEISPPAGPDTMWLVKSNAANRPLRTTIGMDGNTGEIMSREDFGQRPFIDRVIGIGVAAHEGALFGWVNQAIGLVTVLGLILLALSAIVMWWRRRPGGALGAPSPQGMIRHSWLLVGLVVALAFLAPLFGVSLAVVIAFERLLLRRAQGPARWLGLRAG</sequence>
<evidence type="ECO:0000256" key="1">
    <source>
        <dbReference type="SAM" id="Phobius"/>
    </source>
</evidence>
<gene>
    <name evidence="2" type="ORF">KFK14_06710</name>
</gene>
<feature type="transmembrane region" description="Helical" evidence="1">
    <location>
        <begin position="363"/>
        <end position="384"/>
    </location>
</feature>
<keyword evidence="1" id="KW-1133">Transmembrane helix</keyword>
<protein>
    <submittedName>
        <fullName evidence="2">PepSY domain-containing protein</fullName>
    </submittedName>
</protein>
<keyword evidence="3" id="KW-1185">Reference proteome</keyword>
<feature type="transmembrane region" description="Helical" evidence="1">
    <location>
        <begin position="15"/>
        <end position="37"/>
    </location>
</feature>
<keyword evidence="1" id="KW-0812">Transmembrane</keyword>
<feature type="transmembrane region" description="Helical" evidence="1">
    <location>
        <begin position="404"/>
        <end position="431"/>
    </location>
</feature>